<keyword evidence="4 7" id="KW-1133">Transmembrane helix</keyword>
<feature type="region of interest" description="Disordered" evidence="6">
    <location>
        <begin position="1"/>
        <end position="72"/>
    </location>
</feature>
<reference evidence="8 9" key="1">
    <citation type="submission" date="2020-08" db="EMBL/GenBank/DDBJ databases">
        <authorList>
            <person name="Newling K."/>
            <person name="Davey J."/>
            <person name="Forrester S."/>
        </authorList>
    </citation>
    <scope>NUCLEOTIDE SEQUENCE [LARGE SCALE GENOMIC DNA]</scope>
    <source>
        <strain evidence="9">Crithidia deanei Carvalho (ATCC PRA-265)</strain>
    </source>
</reference>
<feature type="compositionally biased region" description="Basic and acidic residues" evidence="6">
    <location>
        <begin position="413"/>
        <end position="424"/>
    </location>
</feature>
<evidence type="ECO:0000256" key="3">
    <source>
        <dbReference type="ARBA" id="ARBA00022692"/>
    </source>
</evidence>
<evidence type="ECO:0000256" key="4">
    <source>
        <dbReference type="ARBA" id="ARBA00022989"/>
    </source>
</evidence>
<feature type="transmembrane region" description="Helical" evidence="7">
    <location>
        <begin position="164"/>
        <end position="182"/>
    </location>
</feature>
<sequence>MSTNEAHEPTFVDDDKTSAEEDVEVQTPPRAKQRSTVTFDDNQKVNDIPQQDYSPEKPAAAAAPPPPAGMPEPIPPEFITFTKDVEGDSVGVKAFLEAFTNPMSYNAMRAAFRTVAFVSFPLLTIAIHPNTMFKLKFPAMLIAAVISSSTHRPSLGEQIGFHSWIWRSLIYCLVIGTVVNTWNLHKHIPAWYGIIAASIFCASLCSNGSIRRFMYLHVFVYLMQLRMYHTYFGRIPHNNAAFFVADHMIGSLLGQAALLFPYPVLVKKMVDMIMDKLFSGVAKMLMGMIMFLWSPDPHASSYFYNDKSPFDKIETVLSVMPALLWFSNWEPTEFLLRNNIRRLKLSLLRRIMALTYAAFSAGQSVVSSRREQADRVALQRIRMELFRQAHPKKSIADKQSNEDDDDPLGGTTKHREEENEEAKRKEEAAALRKNSADYAKAFAMSLFQTVGEIGKVDSKPKELLEKVSFDALDEKSRLMRRNLRMEQIQVFLKQKESIERKKEENARKRGEDSKSHSTAPQTANTHAPYGRHPSDAPLSSTVTSQDDMEAEEAEAIQQHQSVIDDAEVFIILSELFFHVIMSMIAGEIQTFKETMEDYKPSAGICSRVAHFFIIDPWVTFFRDAWYQISFCYPHNFRVIKDAIKMTCAYLSACAMNFEIWIPQGGLYFFGTTILIGLPQDEESLSMAVNRLAGNTLACAVGYLAYHNTKNLSEMLGCILPFQFFFFIFRNHAVFGQTFFYAAVISTAGMATATQTLELLVRVLASAYTVFAYYLCLSLVFPYSPVKILWNNRCKLSKAISETIDDAVATVEMNIEHDPNYDPNATDHNAYFHTDAIEMCSHLNLEVKLIDSIMHACEKWSPFAAGESVIRGIDKYPAGASHSLLCSEQRTVASVKLLVFGVQLLHRPRSVAPEPTLERLMNTSVSKFLHEFAGAVRLVEQDIIHSIQQSRKWSYPNHLRNVSYLSRMRPKLFSILFEIYVLLGNDLSHGTEQLKDDDYKDLHQSFAAISGREDQLEVRCDDEDEGKSKHSQSHLESSGAFDHNRSFADRMLAKRYEDAAGTPPPLSGNPSFALGGTYRHNAKLEEADATPADMYPITQETPEIDISVGLRKQQEEEEERSSLAASKNQSFVSMRPTKSKSKLIQESRGFSYVPLYAGPQFSYREDELGLPIDTDFTALVSILASCNSIICEIESSTGYNNTISSYNKQMHETTLILKLIDKASEKLSATHMKHRNKYHPLPPNSGGRTKLVTQPDTWGDWRF</sequence>
<gene>
    <name evidence="8" type="ORF">ADEAN_000122500</name>
</gene>
<accession>A0A7G2C750</accession>
<comment type="subcellular location">
    <subcellularLocation>
        <location evidence="1">Cell membrane</location>
        <topology evidence="1">Multi-pass membrane protein</topology>
    </subcellularLocation>
</comment>
<feature type="compositionally biased region" description="Basic and acidic residues" evidence="6">
    <location>
        <begin position="499"/>
        <end position="515"/>
    </location>
</feature>
<evidence type="ECO:0000313" key="9">
    <source>
        <dbReference type="Proteomes" id="UP000515908"/>
    </source>
</evidence>
<evidence type="ECO:0000313" key="8">
    <source>
        <dbReference type="EMBL" id="CAD2213782.1"/>
    </source>
</evidence>
<dbReference type="Proteomes" id="UP000515908">
    <property type="component" value="Chromosome 02"/>
</dbReference>
<proteinExistence type="predicted"/>
<feature type="compositionally biased region" description="Basic and acidic residues" evidence="6">
    <location>
        <begin position="1"/>
        <end position="19"/>
    </location>
</feature>
<evidence type="ECO:0008006" key="10">
    <source>
        <dbReference type="Google" id="ProtNLM"/>
    </source>
</evidence>
<protein>
    <recommendedName>
        <fullName evidence="10">Fusaric acid resistance protein-like</fullName>
    </recommendedName>
</protein>
<evidence type="ECO:0000256" key="1">
    <source>
        <dbReference type="ARBA" id="ARBA00004651"/>
    </source>
</evidence>
<keyword evidence="9" id="KW-1185">Reference proteome</keyword>
<feature type="transmembrane region" description="Helical" evidence="7">
    <location>
        <begin position="241"/>
        <end position="265"/>
    </location>
</feature>
<dbReference type="AlphaFoldDB" id="A0A7G2C750"/>
<feature type="transmembrane region" description="Helical" evidence="7">
    <location>
        <begin position="737"/>
        <end position="756"/>
    </location>
</feature>
<keyword evidence="3 7" id="KW-0812">Transmembrane</keyword>
<dbReference type="VEuPathDB" id="TriTrypDB:ADEAN_000122500"/>
<feature type="region of interest" description="Disordered" evidence="6">
    <location>
        <begin position="391"/>
        <end position="424"/>
    </location>
</feature>
<evidence type="ECO:0000256" key="2">
    <source>
        <dbReference type="ARBA" id="ARBA00022475"/>
    </source>
</evidence>
<dbReference type="PANTHER" id="PTHR30509">
    <property type="entry name" value="P-HYDROXYBENZOIC ACID EFFLUX PUMP SUBUNIT-RELATED"/>
    <property type="match status" value="1"/>
</dbReference>
<feature type="transmembrane region" description="Helical" evidence="7">
    <location>
        <begin position="110"/>
        <end position="129"/>
    </location>
</feature>
<name>A0A7G2C750_9TRYP</name>
<feature type="region of interest" description="Disordered" evidence="6">
    <location>
        <begin position="499"/>
        <end position="553"/>
    </location>
</feature>
<keyword evidence="5 7" id="KW-0472">Membrane</keyword>
<feature type="region of interest" description="Disordered" evidence="6">
    <location>
        <begin position="1013"/>
        <end position="1040"/>
    </location>
</feature>
<feature type="transmembrane region" description="Helical" evidence="7">
    <location>
        <begin position="277"/>
        <end position="295"/>
    </location>
</feature>
<feature type="region of interest" description="Disordered" evidence="6">
    <location>
        <begin position="1234"/>
        <end position="1262"/>
    </location>
</feature>
<evidence type="ECO:0000256" key="5">
    <source>
        <dbReference type="ARBA" id="ARBA00023136"/>
    </source>
</evidence>
<evidence type="ECO:0000256" key="6">
    <source>
        <dbReference type="SAM" id="MobiDB-lite"/>
    </source>
</evidence>
<dbReference type="EMBL" id="LR877146">
    <property type="protein sequence ID" value="CAD2213782.1"/>
    <property type="molecule type" value="Genomic_DNA"/>
</dbReference>
<feature type="transmembrane region" description="Helical" evidence="7">
    <location>
        <begin position="762"/>
        <end position="782"/>
    </location>
</feature>
<dbReference type="GO" id="GO:0005886">
    <property type="term" value="C:plasma membrane"/>
    <property type="evidence" value="ECO:0007669"/>
    <property type="project" value="UniProtKB-SubCell"/>
</dbReference>
<keyword evidence="2" id="KW-1003">Cell membrane</keyword>
<feature type="region of interest" description="Disordered" evidence="6">
    <location>
        <begin position="1109"/>
        <end position="1134"/>
    </location>
</feature>
<dbReference type="PANTHER" id="PTHR30509:SF38">
    <property type="entry name" value="FUSARIC ACID RESISTANCE PROTEIN-LIKE"/>
    <property type="match status" value="1"/>
</dbReference>
<feature type="compositionally biased region" description="Polar residues" evidence="6">
    <location>
        <begin position="516"/>
        <end position="525"/>
    </location>
</feature>
<evidence type="ECO:0000256" key="7">
    <source>
        <dbReference type="SAM" id="Phobius"/>
    </source>
</evidence>
<feature type="compositionally biased region" description="Pro residues" evidence="6">
    <location>
        <begin position="63"/>
        <end position="72"/>
    </location>
</feature>
<feature type="transmembrane region" description="Helical" evidence="7">
    <location>
        <begin position="188"/>
        <end position="206"/>
    </location>
</feature>
<organism evidence="8 9">
    <name type="scientific">Angomonas deanei</name>
    <dbReference type="NCBI Taxonomy" id="59799"/>
    <lineage>
        <taxon>Eukaryota</taxon>
        <taxon>Discoba</taxon>
        <taxon>Euglenozoa</taxon>
        <taxon>Kinetoplastea</taxon>
        <taxon>Metakinetoplastina</taxon>
        <taxon>Trypanosomatida</taxon>
        <taxon>Trypanosomatidae</taxon>
        <taxon>Strigomonadinae</taxon>
        <taxon>Angomonas</taxon>
    </lineage>
</organism>